<name>A0A4Y8LGL7_9BACL</name>
<dbReference type="Pfam" id="PF01420">
    <property type="entry name" value="Methylase_S"/>
    <property type="match status" value="1"/>
</dbReference>
<keyword evidence="6" id="KW-1185">Reference proteome</keyword>
<reference evidence="5 6" key="1">
    <citation type="submission" date="2019-03" db="EMBL/GenBank/DDBJ databases">
        <authorList>
            <person name="Yang Y."/>
        </authorList>
    </citation>
    <scope>NUCLEOTIDE SEQUENCE [LARGE SCALE GENOMIC DNA]</scope>
    <source>
        <strain evidence="5 6">ASL-1</strain>
    </source>
</reference>
<organism evidence="5 6">
    <name type="scientific">Jeotgalibacillus salarius</name>
    <dbReference type="NCBI Taxonomy" id="546023"/>
    <lineage>
        <taxon>Bacteria</taxon>
        <taxon>Bacillati</taxon>
        <taxon>Bacillota</taxon>
        <taxon>Bacilli</taxon>
        <taxon>Bacillales</taxon>
        <taxon>Caryophanaceae</taxon>
        <taxon>Jeotgalibacillus</taxon>
    </lineage>
</organism>
<evidence type="ECO:0000313" key="6">
    <source>
        <dbReference type="Proteomes" id="UP000297776"/>
    </source>
</evidence>
<accession>A0A4Y8LGL7</accession>
<keyword evidence="3" id="KW-0238">DNA-binding</keyword>
<gene>
    <name evidence="5" type="ORF">E2626_07875</name>
</gene>
<protein>
    <recommendedName>
        <fullName evidence="4">Type I restriction modification DNA specificity domain-containing protein</fullName>
    </recommendedName>
</protein>
<proteinExistence type="inferred from homology"/>
<dbReference type="PANTHER" id="PTHR30408:SF12">
    <property type="entry name" value="TYPE I RESTRICTION ENZYME MJAVIII SPECIFICITY SUBUNIT"/>
    <property type="match status" value="1"/>
</dbReference>
<evidence type="ECO:0000256" key="2">
    <source>
        <dbReference type="ARBA" id="ARBA00022747"/>
    </source>
</evidence>
<evidence type="ECO:0000313" key="5">
    <source>
        <dbReference type="EMBL" id="TFE01483.1"/>
    </source>
</evidence>
<dbReference type="SUPFAM" id="SSF116734">
    <property type="entry name" value="DNA methylase specificity domain"/>
    <property type="match status" value="1"/>
</dbReference>
<dbReference type="Gene3D" id="3.90.220.20">
    <property type="entry name" value="DNA methylase specificity domains"/>
    <property type="match status" value="1"/>
</dbReference>
<dbReference type="OrthoDB" id="9795776at2"/>
<sequence length="242" mass="27745">MGIVFERENYPIFNKGNLVKIATSHSLRCDSKQFEQRFDELNSFLEEEDFFYLGELLPNPIIKGSQPKYIEGSEGIPVINTLTIQKMEINIENCRYISEEDFYNLSDNRKVKENDVLLTMDGGTSIGKPVLFELNGDYTVDSHVAILRPHGISPKALVYLLASPAGQLQFQKAESGASGQTSVTEEDLRRFRFPSKMLDKIDDIVNALDKKRLQITRIKNRLNKRENKIWEEFTINALKGDY</sequence>
<feature type="domain" description="Type I restriction modification DNA specificity" evidence="4">
    <location>
        <begin position="62"/>
        <end position="210"/>
    </location>
</feature>
<dbReference type="PANTHER" id="PTHR30408">
    <property type="entry name" value="TYPE-1 RESTRICTION ENZYME ECOKI SPECIFICITY PROTEIN"/>
    <property type="match status" value="1"/>
</dbReference>
<dbReference type="InterPro" id="IPR052021">
    <property type="entry name" value="Type-I_RS_S_subunit"/>
</dbReference>
<dbReference type="InterPro" id="IPR044946">
    <property type="entry name" value="Restrct_endonuc_typeI_TRD_sf"/>
</dbReference>
<dbReference type="GO" id="GO:0003677">
    <property type="term" value="F:DNA binding"/>
    <property type="evidence" value="ECO:0007669"/>
    <property type="project" value="UniProtKB-KW"/>
</dbReference>
<dbReference type="GO" id="GO:0009307">
    <property type="term" value="P:DNA restriction-modification system"/>
    <property type="evidence" value="ECO:0007669"/>
    <property type="project" value="UniProtKB-KW"/>
</dbReference>
<evidence type="ECO:0000256" key="1">
    <source>
        <dbReference type="ARBA" id="ARBA00010923"/>
    </source>
</evidence>
<keyword evidence="2" id="KW-0680">Restriction system</keyword>
<evidence type="ECO:0000259" key="4">
    <source>
        <dbReference type="Pfam" id="PF01420"/>
    </source>
</evidence>
<evidence type="ECO:0000256" key="3">
    <source>
        <dbReference type="ARBA" id="ARBA00023125"/>
    </source>
</evidence>
<dbReference type="AlphaFoldDB" id="A0A4Y8LGL7"/>
<comment type="similarity">
    <text evidence="1">Belongs to the type-I restriction system S methylase family.</text>
</comment>
<comment type="caution">
    <text evidence="5">The sequence shown here is derived from an EMBL/GenBank/DDBJ whole genome shotgun (WGS) entry which is preliminary data.</text>
</comment>
<dbReference type="Proteomes" id="UP000297776">
    <property type="component" value="Unassembled WGS sequence"/>
</dbReference>
<dbReference type="EMBL" id="SORX01000004">
    <property type="protein sequence ID" value="TFE01483.1"/>
    <property type="molecule type" value="Genomic_DNA"/>
</dbReference>
<dbReference type="InterPro" id="IPR000055">
    <property type="entry name" value="Restrct_endonuc_typeI_TRD"/>
</dbReference>